<evidence type="ECO:0000256" key="4">
    <source>
        <dbReference type="ARBA" id="ARBA00005093"/>
    </source>
</evidence>
<evidence type="ECO:0000256" key="9">
    <source>
        <dbReference type="ARBA" id="ARBA00022968"/>
    </source>
</evidence>
<feature type="signal peptide" evidence="16">
    <location>
        <begin position="1"/>
        <end position="20"/>
    </location>
</feature>
<dbReference type="EMBL" id="OD565064">
    <property type="protein sequence ID" value="CAD7440715.1"/>
    <property type="molecule type" value="Genomic_DNA"/>
</dbReference>
<sequence length="635" mass="72073">MLQVLLISLTLLAVAAMITGAQVDFLRHISQNNTQTSLSTPNQDSNHDLPVIGSLFFCEINVLDHAATEAGDCKCYPWGETYLSRPGLSLYFTNNLRKERSISSNLPAYMLPYMLDEQVEADYGDELFSSLDKRGRENTVDFRPLCETTTKTVHLHDGEHEYQPAHYMETHCKTYNTQKAGSGTVVSSNQLDVAKSFRELARLRDFGHPSSLRARLTPQIATGNVCTLDSPACRDPRLCISSAGNLTASVGSHSPKKYRQGVIVCGQRLHMTRYNVLTFGEIISSFTEIGLEFLVTRHASDYELTQSMRNTKDERFLAIETQFGGNQVTSPGPTVPAPGLTLEKDEVLIPTSNVKVTILTRCGIYEDGPTNIKQRQAIRDSWLKLIENVHNIKHYFIIGSLNLSKETFVSIKQEQHLNNDLIVLPNVIDAYHNLSKKILETFVWLDNSNFTYNFVLKCDDDSFIQIKDLSTELKHYHIQNKSHKLYWGFFNGRAQVKKRGKWKESNWILCDYYLPYALGGGYVLSEPLVNFIATNAHQLRLFQSEDVSVGVWLASVSGIERRHDPRFDTEYVSRGCSNSYLVTHKHNTEDMVQLFKTIQSKGMLCLKEYKKRNSYIYNWEAPPSQCCIRNNASIP</sequence>
<accession>A0A7R9ESW0</accession>
<evidence type="ECO:0000256" key="10">
    <source>
        <dbReference type="ARBA" id="ARBA00022989"/>
    </source>
</evidence>
<comment type="pathway">
    <text evidence="3">Glycan metabolism; chondroitin sulfate biosynthesis.</text>
</comment>
<keyword evidence="9" id="KW-0735">Signal-anchor</keyword>
<gene>
    <name evidence="17" type="ORF">TBIB3V08_LOCUS3207</name>
</gene>
<keyword evidence="10" id="KW-1133">Transmembrane helix</keyword>
<keyword evidence="6" id="KW-0328">Glycosyltransferase</keyword>
<evidence type="ECO:0000313" key="17">
    <source>
        <dbReference type="EMBL" id="CAD7440715.1"/>
    </source>
</evidence>
<name>A0A7R9ESW0_9NEOP</name>
<organism evidence="17">
    <name type="scientific">Timema bartmani</name>
    <dbReference type="NCBI Taxonomy" id="61472"/>
    <lineage>
        <taxon>Eukaryota</taxon>
        <taxon>Metazoa</taxon>
        <taxon>Ecdysozoa</taxon>
        <taxon>Arthropoda</taxon>
        <taxon>Hexapoda</taxon>
        <taxon>Insecta</taxon>
        <taxon>Pterygota</taxon>
        <taxon>Neoptera</taxon>
        <taxon>Polyneoptera</taxon>
        <taxon>Phasmatodea</taxon>
        <taxon>Timematodea</taxon>
        <taxon>Timematoidea</taxon>
        <taxon>Timematidae</taxon>
        <taxon>Timema</taxon>
    </lineage>
</organism>
<evidence type="ECO:0000256" key="1">
    <source>
        <dbReference type="ARBA" id="ARBA00001936"/>
    </source>
</evidence>
<proteinExistence type="inferred from homology"/>
<reference evidence="17" key="1">
    <citation type="submission" date="2020-11" db="EMBL/GenBank/DDBJ databases">
        <authorList>
            <person name="Tran Van P."/>
        </authorList>
    </citation>
    <scope>NUCLEOTIDE SEQUENCE</scope>
</reference>
<dbReference type="PANTHER" id="PTHR11214">
    <property type="entry name" value="BETA-1,3-N-ACETYLGLUCOSAMINYLTRANSFERASE"/>
    <property type="match status" value="1"/>
</dbReference>
<protein>
    <recommendedName>
        <fullName evidence="15">galactosylxylosylprotein 3-beta-galactosyltransferase</fullName>
        <ecNumber evidence="15">2.4.1.134</ecNumber>
    </recommendedName>
</protein>
<keyword evidence="16" id="KW-0732">Signal</keyword>
<evidence type="ECO:0000256" key="16">
    <source>
        <dbReference type="SAM" id="SignalP"/>
    </source>
</evidence>
<keyword evidence="12" id="KW-0472">Membrane</keyword>
<evidence type="ECO:0000256" key="7">
    <source>
        <dbReference type="ARBA" id="ARBA00022679"/>
    </source>
</evidence>
<comment type="subcellular location">
    <subcellularLocation>
        <location evidence="2">Golgi apparatus membrane</location>
        <topology evidence="2">Single-pass type II membrane protein</topology>
    </subcellularLocation>
</comment>
<evidence type="ECO:0000256" key="2">
    <source>
        <dbReference type="ARBA" id="ARBA00004323"/>
    </source>
</evidence>
<evidence type="ECO:0000256" key="3">
    <source>
        <dbReference type="ARBA" id="ARBA00004840"/>
    </source>
</evidence>
<dbReference type="GO" id="GO:0047220">
    <property type="term" value="F:galactosylxylosylprotein 3-beta-galactosyltransferase activity"/>
    <property type="evidence" value="ECO:0007669"/>
    <property type="project" value="UniProtKB-EC"/>
</dbReference>
<evidence type="ECO:0000256" key="11">
    <source>
        <dbReference type="ARBA" id="ARBA00023034"/>
    </source>
</evidence>
<evidence type="ECO:0000256" key="14">
    <source>
        <dbReference type="ARBA" id="ARBA00023211"/>
    </source>
</evidence>
<dbReference type="AlphaFoldDB" id="A0A7R9ESW0"/>
<evidence type="ECO:0000256" key="12">
    <source>
        <dbReference type="ARBA" id="ARBA00023136"/>
    </source>
</evidence>
<keyword evidence="8" id="KW-0812">Transmembrane</keyword>
<dbReference type="Pfam" id="PF01762">
    <property type="entry name" value="Galactosyl_T"/>
    <property type="match status" value="1"/>
</dbReference>
<keyword evidence="7" id="KW-0808">Transferase</keyword>
<comment type="cofactor">
    <cofactor evidence="1">
        <name>Mn(2+)</name>
        <dbReference type="ChEBI" id="CHEBI:29035"/>
    </cofactor>
</comment>
<keyword evidence="14" id="KW-0464">Manganese</keyword>
<dbReference type="PANTHER" id="PTHR11214:SF3">
    <property type="entry name" value="BETA-1,3-GALACTOSYLTRANSFERASE 6"/>
    <property type="match status" value="1"/>
</dbReference>
<feature type="chain" id="PRO_5031504823" description="galactosylxylosylprotein 3-beta-galactosyltransferase" evidence="16">
    <location>
        <begin position="21"/>
        <end position="635"/>
    </location>
</feature>
<evidence type="ECO:0000256" key="8">
    <source>
        <dbReference type="ARBA" id="ARBA00022692"/>
    </source>
</evidence>
<dbReference type="GO" id="GO:0000139">
    <property type="term" value="C:Golgi membrane"/>
    <property type="evidence" value="ECO:0007669"/>
    <property type="project" value="UniProtKB-SubCell"/>
</dbReference>
<dbReference type="EC" id="2.4.1.134" evidence="15"/>
<keyword evidence="11" id="KW-0333">Golgi apparatus</keyword>
<dbReference type="FunFam" id="3.90.550.50:FF:000018">
    <property type="entry name" value="Hexosyltransferase"/>
    <property type="match status" value="1"/>
</dbReference>
<evidence type="ECO:0000256" key="5">
    <source>
        <dbReference type="ARBA" id="ARBA00008661"/>
    </source>
</evidence>
<keyword evidence="13" id="KW-0325">Glycoprotein</keyword>
<dbReference type="InterPro" id="IPR002659">
    <property type="entry name" value="Glyco_trans_31"/>
</dbReference>
<dbReference type="Gene3D" id="3.90.550.50">
    <property type="match status" value="1"/>
</dbReference>
<comment type="pathway">
    <text evidence="4">Glycan metabolism; heparan sulfate biosynthesis.</text>
</comment>
<dbReference type="GO" id="GO:0006024">
    <property type="term" value="P:glycosaminoglycan biosynthetic process"/>
    <property type="evidence" value="ECO:0007669"/>
    <property type="project" value="UniProtKB-ARBA"/>
</dbReference>
<evidence type="ECO:0000256" key="13">
    <source>
        <dbReference type="ARBA" id="ARBA00023180"/>
    </source>
</evidence>
<dbReference type="GO" id="GO:0006493">
    <property type="term" value="P:protein O-linked glycosylation"/>
    <property type="evidence" value="ECO:0007669"/>
    <property type="project" value="TreeGrafter"/>
</dbReference>
<comment type="similarity">
    <text evidence="5">Belongs to the glycosyltransferase 31 family.</text>
</comment>
<evidence type="ECO:0000256" key="15">
    <source>
        <dbReference type="ARBA" id="ARBA00066517"/>
    </source>
</evidence>
<evidence type="ECO:0000256" key="6">
    <source>
        <dbReference type="ARBA" id="ARBA00022676"/>
    </source>
</evidence>